<reference evidence="1 2" key="1">
    <citation type="submission" date="2024-06" db="EMBL/GenBank/DDBJ databases">
        <title>Genomic Encyclopedia of Type Strains, Phase IV (KMG-IV): sequencing the most valuable type-strain genomes for metagenomic binning, comparative biology and taxonomic classification.</title>
        <authorList>
            <person name="Goeker M."/>
        </authorList>
    </citation>
    <scope>NUCLEOTIDE SEQUENCE [LARGE SCALE GENOMIC DNA]</scope>
    <source>
        <strain evidence="1 2">DSM 15349</strain>
    </source>
</reference>
<dbReference type="Proteomes" id="UP001549055">
    <property type="component" value="Unassembled WGS sequence"/>
</dbReference>
<dbReference type="SUPFAM" id="SSF54593">
    <property type="entry name" value="Glyoxalase/Bleomycin resistance protein/Dihydroxybiphenyl dioxygenase"/>
    <property type="match status" value="1"/>
</dbReference>
<dbReference type="InterPro" id="IPR029068">
    <property type="entry name" value="Glyas_Bleomycin-R_OHBP_Dase"/>
</dbReference>
<dbReference type="RefSeq" id="WP_354281514.1">
    <property type="nucleotide sequence ID" value="NZ_JBEPMK010000006.1"/>
</dbReference>
<evidence type="ECO:0000313" key="2">
    <source>
        <dbReference type="Proteomes" id="UP001549055"/>
    </source>
</evidence>
<organism evidence="1 2">
    <name type="scientific">Streptococcus gallinaceus</name>
    <dbReference type="NCBI Taxonomy" id="165758"/>
    <lineage>
        <taxon>Bacteria</taxon>
        <taxon>Bacillati</taxon>
        <taxon>Bacillota</taxon>
        <taxon>Bacilli</taxon>
        <taxon>Lactobacillales</taxon>
        <taxon>Streptococcaceae</taxon>
        <taxon>Streptococcus</taxon>
    </lineage>
</organism>
<evidence type="ECO:0008006" key="3">
    <source>
        <dbReference type="Google" id="ProtNLM"/>
    </source>
</evidence>
<sequence length="115" mass="13772">MRYYSLVPELSISNWEKSRYFYCELLHLSELYENRESGLHVLSNAWEDSQIGIVRLVEKISVEPVQQNVKLTICLGRTYQYLPATLDKEKYPYHYDDDRRLCVYDPDGYYWGICD</sequence>
<name>A0ABV2JMA4_9STRE</name>
<evidence type="ECO:0000313" key="1">
    <source>
        <dbReference type="EMBL" id="MET3645037.1"/>
    </source>
</evidence>
<comment type="caution">
    <text evidence="1">The sequence shown here is derived from an EMBL/GenBank/DDBJ whole genome shotgun (WGS) entry which is preliminary data.</text>
</comment>
<protein>
    <recommendedName>
        <fullName evidence="3">VOC domain-containing protein</fullName>
    </recommendedName>
</protein>
<proteinExistence type="predicted"/>
<gene>
    <name evidence="1" type="ORF">ABID27_001680</name>
</gene>
<dbReference type="Gene3D" id="3.10.180.10">
    <property type="entry name" value="2,3-Dihydroxybiphenyl 1,2-Dioxygenase, domain 1"/>
    <property type="match status" value="1"/>
</dbReference>
<keyword evidence="2" id="KW-1185">Reference proteome</keyword>
<dbReference type="EMBL" id="JBEPMK010000006">
    <property type="protein sequence ID" value="MET3645037.1"/>
    <property type="molecule type" value="Genomic_DNA"/>
</dbReference>
<accession>A0ABV2JMA4</accession>